<feature type="region of interest" description="Disordered" evidence="8">
    <location>
        <begin position="1"/>
        <end position="56"/>
    </location>
</feature>
<evidence type="ECO:0000259" key="9">
    <source>
        <dbReference type="SMART" id="SM00881"/>
    </source>
</evidence>
<feature type="DNA-binding region" description="H-T-H motif" evidence="7">
    <location>
        <begin position="66"/>
        <end position="105"/>
    </location>
</feature>
<dbReference type="RefSeq" id="WP_337704392.1">
    <property type="nucleotide sequence ID" value="NZ_JBBEGM010000007.1"/>
</dbReference>
<dbReference type="NCBIfam" id="NF003994">
    <property type="entry name" value="PRK05472.2-3"/>
    <property type="match status" value="1"/>
</dbReference>
<reference evidence="10 11" key="1">
    <citation type="submission" date="2024-03" db="EMBL/GenBank/DDBJ databases">
        <title>Actinomycetospora sp. OC33-EN07, a novel actinomycete isolated from wild orchid (Aerides multiflora).</title>
        <authorList>
            <person name="Suriyachadkun C."/>
        </authorList>
    </citation>
    <scope>NUCLEOTIDE SEQUENCE [LARGE SCALE GENOMIC DNA]</scope>
    <source>
        <strain evidence="10 11">OC33-EN07</strain>
    </source>
</reference>
<organism evidence="10 11">
    <name type="scientific">Actinomycetospora flava</name>
    <dbReference type="NCBI Taxonomy" id="3129232"/>
    <lineage>
        <taxon>Bacteria</taxon>
        <taxon>Bacillati</taxon>
        <taxon>Actinomycetota</taxon>
        <taxon>Actinomycetes</taxon>
        <taxon>Pseudonocardiales</taxon>
        <taxon>Pseudonocardiaceae</taxon>
        <taxon>Actinomycetospora</taxon>
    </lineage>
</organism>
<dbReference type="SUPFAM" id="SSF46785">
    <property type="entry name" value="Winged helix' DNA-binding domain"/>
    <property type="match status" value="1"/>
</dbReference>
<dbReference type="EMBL" id="JBBEGM010000007">
    <property type="protein sequence ID" value="MEJ2863029.1"/>
    <property type="molecule type" value="Genomic_DNA"/>
</dbReference>
<proteinExistence type="inferred from homology"/>
<dbReference type="InterPro" id="IPR003781">
    <property type="entry name" value="CoA-bd"/>
</dbReference>
<dbReference type="Gene3D" id="1.10.10.10">
    <property type="entry name" value="Winged helix-like DNA-binding domain superfamily/Winged helix DNA-binding domain"/>
    <property type="match status" value="1"/>
</dbReference>
<evidence type="ECO:0000256" key="2">
    <source>
        <dbReference type="ARBA" id="ARBA00022491"/>
    </source>
</evidence>
<sequence length="281" mass="28729">MTVDRGTRPARRPVPTTRTPGDDLAPVDVPEGPDGSESSDSTESSDGDTDTASRPVPEATVARLAVYLRVLTTLLAEGRGTVSSEELAAAAGVNSAKLRKDLSLIGSSGVRGVGYDVSRLVAEVEATLGLTRPHAVALVGVGNLGHALAGYGGFAARGFPVAALFDVDPALVGTTVDGVEVEHADTIPRVCAERGVTIGVVATPASAAQTVCDHLVAAGVRSILNFAPTVLAVPAGVEVRKVDLAVEMQVLSFHVARRHGTVPAAGPTATPRQTPREAVSR</sequence>
<comment type="function">
    <text evidence="7">Modulates transcription in response to changes in cellular NADH/NAD(+) redox state.</text>
</comment>
<accession>A0ABU8M6S1</accession>
<keyword evidence="3 7" id="KW-0805">Transcription regulation</keyword>
<evidence type="ECO:0000313" key="10">
    <source>
        <dbReference type="EMBL" id="MEJ2863029.1"/>
    </source>
</evidence>
<dbReference type="NCBIfam" id="NF003993">
    <property type="entry name" value="PRK05472.2-2"/>
    <property type="match status" value="1"/>
</dbReference>
<dbReference type="InterPro" id="IPR022876">
    <property type="entry name" value="Tscrpt_rep_Rex"/>
</dbReference>
<evidence type="ECO:0000313" key="11">
    <source>
        <dbReference type="Proteomes" id="UP001369736"/>
    </source>
</evidence>
<evidence type="ECO:0000256" key="8">
    <source>
        <dbReference type="SAM" id="MobiDB-lite"/>
    </source>
</evidence>
<dbReference type="NCBIfam" id="NF003989">
    <property type="entry name" value="PRK05472.1-3"/>
    <property type="match status" value="1"/>
</dbReference>
<dbReference type="InterPro" id="IPR036388">
    <property type="entry name" value="WH-like_DNA-bd_sf"/>
</dbReference>
<name>A0ABU8M6S1_9PSEU</name>
<feature type="region of interest" description="Disordered" evidence="8">
    <location>
        <begin position="261"/>
        <end position="281"/>
    </location>
</feature>
<dbReference type="PANTHER" id="PTHR35786">
    <property type="entry name" value="REDOX-SENSING TRANSCRIPTIONAL REPRESSOR REX"/>
    <property type="match status" value="1"/>
</dbReference>
<dbReference type="HAMAP" id="MF_01131">
    <property type="entry name" value="Rex"/>
    <property type="match status" value="1"/>
</dbReference>
<dbReference type="NCBIfam" id="NF003996">
    <property type="entry name" value="PRK05472.2-5"/>
    <property type="match status" value="1"/>
</dbReference>
<dbReference type="Pfam" id="PF06971">
    <property type="entry name" value="Put_DNA-bind_N"/>
    <property type="match status" value="1"/>
</dbReference>
<dbReference type="SUPFAM" id="SSF51735">
    <property type="entry name" value="NAD(P)-binding Rossmann-fold domains"/>
    <property type="match status" value="1"/>
</dbReference>
<keyword evidence="1 7" id="KW-0963">Cytoplasm</keyword>
<comment type="similarity">
    <text evidence="7">Belongs to the transcriptional regulatory Rex family.</text>
</comment>
<dbReference type="SMART" id="SM00881">
    <property type="entry name" value="CoA_binding"/>
    <property type="match status" value="1"/>
</dbReference>
<dbReference type="Proteomes" id="UP001369736">
    <property type="component" value="Unassembled WGS sequence"/>
</dbReference>
<feature type="binding site" evidence="7">
    <location>
        <begin position="140"/>
        <end position="145"/>
    </location>
    <ligand>
        <name>NAD(+)</name>
        <dbReference type="ChEBI" id="CHEBI:57540"/>
    </ligand>
</feature>
<comment type="subcellular location">
    <subcellularLocation>
        <location evidence="7">Cytoplasm</location>
    </subcellularLocation>
</comment>
<protein>
    <recommendedName>
        <fullName evidence="7">Redox-sensing transcriptional repressor Rex</fullName>
    </recommendedName>
</protein>
<comment type="subunit">
    <text evidence="7">Homodimer.</text>
</comment>
<feature type="compositionally biased region" description="Low complexity" evidence="8">
    <location>
        <begin position="30"/>
        <end position="42"/>
    </location>
</feature>
<dbReference type="InterPro" id="IPR058236">
    <property type="entry name" value="Rex_actinobacterial-type"/>
</dbReference>
<dbReference type="InterPro" id="IPR036291">
    <property type="entry name" value="NAD(P)-bd_dom_sf"/>
</dbReference>
<keyword evidence="4 7" id="KW-0520">NAD</keyword>
<keyword evidence="5 7" id="KW-0238">DNA-binding</keyword>
<keyword evidence="11" id="KW-1185">Reference proteome</keyword>
<evidence type="ECO:0000256" key="3">
    <source>
        <dbReference type="ARBA" id="ARBA00023015"/>
    </source>
</evidence>
<dbReference type="NCBIfam" id="NF003992">
    <property type="entry name" value="PRK05472.2-1"/>
    <property type="match status" value="1"/>
</dbReference>
<dbReference type="InterPro" id="IPR036390">
    <property type="entry name" value="WH_DNA-bd_sf"/>
</dbReference>
<dbReference type="PANTHER" id="PTHR35786:SF1">
    <property type="entry name" value="REDOX-SENSING TRANSCRIPTIONAL REPRESSOR REX 1"/>
    <property type="match status" value="1"/>
</dbReference>
<evidence type="ECO:0000256" key="1">
    <source>
        <dbReference type="ARBA" id="ARBA00022490"/>
    </source>
</evidence>
<evidence type="ECO:0000256" key="5">
    <source>
        <dbReference type="ARBA" id="ARBA00023125"/>
    </source>
</evidence>
<evidence type="ECO:0000256" key="7">
    <source>
        <dbReference type="HAMAP-Rule" id="MF_01131"/>
    </source>
</evidence>
<dbReference type="Gene3D" id="3.40.50.720">
    <property type="entry name" value="NAD(P)-binding Rossmann-like Domain"/>
    <property type="match status" value="1"/>
</dbReference>
<dbReference type="InterPro" id="IPR009718">
    <property type="entry name" value="Rex_DNA-bd_C_dom"/>
</dbReference>
<evidence type="ECO:0000256" key="4">
    <source>
        <dbReference type="ARBA" id="ARBA00023027"/>
    </source>
</evidence>
<dbReference type="Pfam" id="PF02629">
    <property type="entry name" value="CoA_binding"/>
    <property type="match status" value="1"/>
</dbReference>
<keyword evidence="2 7" id="KW-0678">Repressor</keyword>
<feature type="domain" description="CoA-binding" evidence="9">
    <location>
        <begin position="130"/>
        <end position="230"/>
    </location>
</feature>
<evidence type="ECO:0000256" key="6">
    <source>
        <dbReference type="ARBA" id="ARBA00023163"/>
    </source>
</evidence>
<comment type="caution">
    <text evidence="10">The sequence shown here is derived from an EMBL/GenBank/DDBJ whole genome shotgun (WGS) entry which is preliminary data.</text>
</comment>
<dbReference type="NCBIfam" id="NF003995">
    <property type="entry name" value="PRK05472.2-4"/>
    <property type="match status" value="1"/>
</dbReference>
<keyword evidence="6 7" id="KW-0804">Transcription</keyword>
<gene>
    <name evidence="7" type="primary">rex</name>
    <name evidence="10" type="ORF">WCD58_17810</name>
</gene>